<dbReference type="Proteomes" id="UP000664800">
    <property type="component" value="Unassembled WGS sequence"/>
</dbReference>
<evidence type="ECO:0000313" key="2">
    <source>
        <dbReference type="Proteomes" id="UP000664800"/>
    </source>
</evidence>
<dbReference type="AlphaFoldDB" id="A0A8I1MSC7"/>
<reference evidence="1" key="1">
    <citation type="submission" date="2021-02" db="EMBL/GenBank/DDBJ databases">
        <title>Thiocyanate and organic carbon inputs drive convergent selection for specific autotrophic Afipia and Thiobacillus strains within complex microbiomes.</title>
        <authorList>
            <person name="Huddy R.J."/>
            <person name="Sachdeva R."/>
            <person name="Kadzinga F."/>
            <person name="Kantor R.S."/>
            <person name="Harrison S.T.L."/>
            <person name="Banfield J.F."/>
        </authorList>
    </citation>
    <scope>NUCLEOTIDE SEQUENCE</scope>
    <source>
        <strain evidence="1">SCN18_13_7_16_R3_B_64_19</strain>
    </source>
</reference>
<name>A0A8I1MSC7_THIA3</name>
<sequence length="173" mass="19161">MRQDSVLFKTEKGQDEIAKRAVLQSRVLRNVLLLVDGKRNLQTLRELMQAISAPEDALEQLLALELIAAPTVEEEADSFLHDDDELPSELALEPVDVQSAKVNTTADFSSLYEQINGLVSSHLGMIKAYGLQLRIEQCQTPDQLLALLPEIKAALVAKHGEPKAINLLRQLGR</sequence>
<dbReference type="EMBL" id="JAFKMR010000009">
    <property type="protein sequence ID" value="MBN8742916.1"/>
    <property type="molecule type" value="Genomic_DNA"/>
</dbReference>
<proteinExistence type="predicted"/>
<accession>A0A8I1MSC7</accession>
<dbReference type="RefSeq" id="WP_276705976.1">
    <property type="nucleotide sequence ID" value="NZ_JAFKMQ010000008.1"/>
</dbReference>
<evidence type="ECO:0000313" key="1">
    <source>
        <dbReference type="EMBL" id="MBN8742916.1"/>
    </source>
</evidence>
<comment type="caution">
    <text evidence="1">The sequence shown here is derived from an EMBL/GenBank/DDBJ whole genome shotgun (WGS) entry which is preliminary data.</text>
</comment>
<gene>
    <name evidence="1" type="ORF">J0I24_01265</name>
</gene>
<protein>
    <submittedName>
        <fullName evidence="1">Uncharacterized protein</fullName>
    </submittedName>
</protein>
<organism evidence="1 2">
    <name type="scientific">Thiomonas arsenitoxydans (strain DSM 22701 / CIP 110005 / 3As)</name>
    <dbReference type="NCBI Taxonomy" id="426114"/>
    <lineage>
        <taxon>Bacteria</taxon>
        <taxon>Pseudomonadati</taxon>
        <taxon>Pseudomonadota</taxon>
        <taxon>Betaproteobacteria</taxon>
        <taxon>Burkholderiales</taxon>
        <taxon>Thiomonas</taxon>
    </lineage>
</organism>